<dbReference type="Proteomes" id="UP001314263">
    <property type="component" value="Unassembled WGS sequence"/>
</dbReference>
<dbReference type="SMART" id="SM00248">
    <property type="entry name" value="ANK"/>
    <property type="match status" value="2"/>
</dbReference>
<dbReference type="Pfam" id="PF12796">
    <property type="entry name" value="Ank_2"/>
    <property type="match status" value="1"/>
</dbReference>
<dbReference type="PANTHER" id="PTHR24173:SF74">
    <property type="entry name" value="ANKYRIN REPEAT DOMAIN-CONTAINING PROTEIN 16"/>
    <property type="match status" value="1"/>
</dbReference>
<evidence type="ECO:0000313" key="5">
    <source>
        <dbReference type="EMBL" id="CAK0782299.1"/>
    </source>
</evidence>
<feature type="repeat" description="ANK" evidence="3">
    <location>
        <begin position="38"/>
        <end position="70"/>
    </location>
</feature>
<dbReference type="PROSITE" id="PS50088">
    <property type="entry name" value="ANK_REPEAT"/>
    <property type="match status" value="2"/>
</dbReference>
<dbReference type="Gene3D" id="1.25.40.20">
    <property type="entry name" value="Ankyrin repeat-containing domain"/>
    <property type="match status" value="1"/>
</dbReference>
<sequence>MFGFVDQGAADAAMRGDAKIVADYLDDNPNQLDNRTIFQSTLLHIAARNGRLQVAVELLRRGIDVNALDYGGMRRTALHWACQGGHVRMVELLMEFGADCKVQGKGWSKLVQGRKCGQLIRSDEAIDKSPAQMCVNNSVRLALERPLWTPDITYMFPHRFKEMVQIMLFSLDCRKDLPAAQPCSSSRQREVLPAGADSSCPAAPARCPAATSEQPAVSLGHKAASQAPQSLLRHQGQACQSDTAPSQSRDLPAQQAGFRQERGGGCEAQQPAPSLSWDSCQQIIALAAYPISAWL</sequence>
<proteinExistence type="predicted"/>
<evidence type="ECO:0000256" key="4">
    <source>
        <dbReference type="SAM" id="MobiDB-lite"/>
    </source>
</evidence>
<dbReference type="InterPro" id="IPR002110">
    <property type="entry name" value="Ankyrin_rpt"/>
</dbReference>
<evidence type="ECO:0000256" key="3">
    <source>
        <dbReference type="PROSITE-ProRule" id="PRU00023"/>
    </source>
</evidence>
<organism evidence="5 6">
    <name type="scientific">Coccomyxa viridis</name>
    <dbReference type="NCBI Taxonomy" id="1274662"/>
    <lineage>
        <taxon>Eukaryota</taxon>
        <taxon>Viridiplantae</taxon>
        <taxon>Chlorophyta</taxon>
        <taxon>core chlorophytes</taxon>
        <taxon>Trebouxiophyceae</taxon>
        <taxon>Trebouxiophyceae incertae sedis</taxon>
        <taxon>Coccomyxaceae</taxon>
        <taxon>Coccomyxa</taxon>
    </lineage>
</organism>
<reference evidence="5 6" key="1">
    <citation type="submission" date="2023-10" db="EMBL/GenBank/DDBJ databases">
        <authorList>
            <person name="Maclean D."/>
            <person name="Macfadyen A."/>
        </authorList>
    </citation>
    <scope>NUCLEOTIDE SEQUENCE [LARGE SCALE GENOMIC DNA]</scope>
</reference>
<feature type="repeat" description="ANK" evidence="3">
    <location>
        <begin position="73"/>
        <end position="105"/>
    </location>
</feature>
<evidence type="ECO:0000313" key="6">
    <source>
        <dbReference type="Proteomes" id="UP001314263"/>
    </source>
</evidence>
<keyword evidence="1" id="KW-0677">Repeat</keyword>
<evidence type="ECO:0000256" key="2">
    <source>
        <dbReference type="ARBA" id="ARBA00023043"/>
    </source>
</evidence>
<keyword evidence="6" id="KW-1185">Reference proteome</keyword>
<feature type="compositionally biased region" description="Polar residues" evidence="4">
    <location>
        <begin position="237"/>
        <end position="249"/>
    </location>
</feature>
<dbReference type="SUPFAM" id="SSF48403">
    <property type="entry name" value="Ankyrin repeat"/>
    <property type="match status" value="1"/>
</dbReference>
<evidence type="ECO:0000256" key="1">
    <source>
        <dbReference type="ARBA" id="ARBA00022737"/>
    </source>
</evidence>
<comment type="caution">
    <text evidence="5">The sequence shown here is derived from an EMBL/GenBank/DDBJ whole genome shotgun (WGS) entry which is preliminary data.</text>
</comment>
<dbReference type="InterPro" id="IPR036770">
    <property type="entry name" value="Ankyrin_rpt-contain_sf"/>
</dbReference>
<gene>
    <name evidence="5" type="ORF">CVIRNUC_005623</name>
</gene>
<name>A0AAV1I4V0_9CHLO</name>
<keyword evidence="2 3" id="KW-0040">ANK repeat</keyword>
<dbReference type="PANTHER" id="PTHR24173">
    <property type="entry name" value="ANKYRIN REPEAT CONTAINING"/>
    <property type="match status" value="1"/>
</dbReference>
<protein>
    <submittedName>
        <fullName evidence="5">Uncharacterized protein</fullName>
    </submittedName>
</protein>
<accession>A0AAV1I4V0</accession>
<dbReference type="EMBL" id="CAUYUE010000007">
    <property type="protein sequence ID" value="CAK0782299.1"/>
    <property type="molecule type" value="Genomic_DNA"/>
</dbReference>
<dbReference type="AlphaFoldDB" id="A0AAV1I4V0"/>
<feature type="region of interest" description="Disordered" evidence="4">
    <location>
        <begin position="218"/>
        <end position="271"/>
    </location>
</feature>
<dbReference type="PROSITE" id="PS50297">
    <property type="entry name" value="ANK_REP_REGION"/>
    <property type="match status" value="2"/>
</dbReference>